<dbReference type="GeneID" id="54567378"/>
<dbReference type="PANTHER" id="PTHR23501">
    <property type="entry name" value="MAJOR FACILITATOR SUPERFAMILY"/>
    <property type="match status" value="1"/>
</dbReference>
<protein>
    <recommendedName>
        <fullName evidence="7">Major facilitator superfamily (MFS) profile domain-containing protein</fullName>
    </recommendedName>
</protein>
<feature type="transmembrane region" description="Helical" evidence="6">
    <location>
        <begin position="195"/>
        <end position="215"/>
    </location>
</feature>
<keyword evidence="9" id="KW-1185">Reference proteome</keyword>
<dbReference type="PANTHER" id="PTHR23501:SF78">
    <property type="entry name" value="MAJOR FACILITATOR SUPERFAMILY (MFS) PROFILE DOMAIN-CONTAINING PROTEIN-RELATED"/>
    <property type="match status" value="1"/>
</dbReference>
<evidence type="ECO:0000256" key="1">
    <source>
        <dbReference type="ARBA" id="ARBA00004141"/>
    </source>
</evidence>
<feature type="transmembrane region" description="Helical" evidence="6">
    <location>
        <begin position="265"/>
        <end position="284"/>
    </location>
</feature>
<accession>A0A6A6C2U8</accession>
<sequence length="595" mass="64230">MMRSIFTEALPGHAEKQSHENEDDKTNPNYLTGWKMFAAVISLNAANGVAFIDLLGVTAILPAVSVHFDTGGPIAWAATTQLIGATVGLAVLGYLSDVWSRRMMLLVALGLLTASALACGLSSYQLSTDLFCALRTFSGIATGSVSNLVNIAQNDFLPERKRLKYQGIQGTSVALGSITGMLVGAALAMNGIWEVFYYIEVALSVIASIAIFLFVPANCTPPKKQQIWDAVKTIDFLGIISGIGVVVVPGLLLLCKYYLLQQAVLIAMGVIAGISLIVFLFFGFKTKRGSVRPIVPFRLFRNRTIATILIQNILFGAAYYSFSYYLPLNLQVVREMPEIEASAMQVPYYVCHGVWSTGSALIILRLQKMKKRSYSTIFLVGFAVWTLAMVLLGVDSEYRVPGLVAVLGVLVGIGTGSSFQNSVMAISAQVDKETKGVAVGTRNVLRFFGGALGTAISSTILRDRLVATLPPELDYLAESTFSPSLFELTEQDQVIAQEAFDGAIAFVFYISAAMVGVCFLLCPLIRDNTTGKPTDEEEVVGIKATSSSDDDSASEDQQEEDDVDSKKSSLDIPHERQAVPFELAVHRPVSAPNTT</sequence>
<comment type="subcellular location">
    <subcellularLocation>
        <location evidence="1">Membrane</location>
        <topology evidence="1">Multi-pass membrane protein</topology>
    </subcellularLocation>
</comment>
<reference evidence="8" key="1">
    <citation type="journal article" date="2020" name="Stud. Mycol.">
        <title>101 Dothideomycetes genomes: a test case for predicting lifestyles and emergence of pathogens.</title>
        <authorList>
            <person name="Haridas S."/>
            <person name="Albert R."/>
            <person name="Binder M."/>
            <person name="Bloem J."/>
            <person name="Labutti K."/>
            <person name="Salamov A."/>
            <person name="Andreopoulos B."/>
            <person name="Baker S."/>
            <person name="Barry K."/>
            <person name="Bills G."/>
            <person name="Bluhm B."/>
            <person name="Cannon C."/>
            <person name="Castanera R."/>
            <person name="Culley D."/>
            <person name="Daum C."/>
            <person name="Ezra D."/>
            <person name="Gonzalez J."/>
            <person name="Henrissat B."/>
            <person name="Kuo A."/>
            <person name="Liang C."/>
            <person name="Lipzen A."/>
            <person name="Lutzoni F."/>
            <person name="Magnuson J."/>
            <person name="Mondo S."/>
            <person name="Nolan M."/>
            <person name="Ohm R."/>
            <person name="Pangilinan J."/>
            <person name="Park H.-J."/>
            <person name="Ramirez L."/>
            <person name="Alfaro M."/>
            <person name="Sun H."/>
            <person name="Tritt A."/>
            <person name="Yoshinaga Y."/>
            <person name="Zwiers L.-H."/>
            <person name="Turgeon B."/>
            <person name="Goodwin S."/>
            <person name="Spatafora J."/>
            <person name="Crous P."/>
            <person name="Grigoriev I."/>
        </authorList>
    </citation>
    <scope>NUCLEOTIDE SEQUENCE</scope>
    <source>
        <strain evidence="8">ATCC 36951</strain>
    </source>
</reference>
<name>A0A6A6C2U8_ZASCE</name>
<evidence type="ECO:0000313" key="9">
    <source>
        <dbReference type="Proteomes" id="UP000799537"/>
    </source>
</evidence>
<dbReference type="EMBL" id="ML993619">
    <property type="protein sequence ID" value="KAF2161447.1"/>
    <property type="molecule type" value="Genomic_DNA"/>
</dbReference>
<evidence type="ECO:0000256" key="6">
    <source>
        <dbReference type="SAM" id="Phobius"/>
    </source>
</evidence>
<keyword evidence="4 6" id="KW-0472">Membrane</keyword>
<keyword evidence="3 6" id="KW-1133">Transmembrane helix</keyword>
<dbReference type="InterPro" id="IPR020846">
    <property type="entry name" value="MFS_dom"/>
</dbReference>
<feature type="transmembrane region" description="Helical" evidence="6">
    <location>
        <begin position="503"/>
        <end position="525"/>
    </location>
</feature>
<keyword evidence="2 6" id="KW-0812">Transmembrane</keyword>
<feature type="transmembrane region" description="Helical" evidence="6">
    <location>
        <begin position="305"/>
        <end position="326"/>
    </location>
</feature>
<dbReference type="SUPFAM" id="SSF103473">
    <property type="entry name" value="MFS general substrate transporter"/>
    <property type="match status" value="1"/>
</dbReference>
<feature type="compositionally biased region" description="Basic and acidic residues" evidence="5">
    <location>
        <begin position="13"/>
        <end position="25"/>
    </location>
</feature>
<feature type="transmembrane region" description="Helical" evidence="6">
    <location>
        <begin position="170"/>
        <end position="189"/>
    </location>
</feature>
<dbReference type="InterPro" id="IPR011701">
    <property type="entry name" value="MFS"/>
</dbReference>
<feature type="transmembrane region" description="Helical" evidence="6">
    <location>
        <begin position="376"/>
        <end position="394"/>
    </location>
</feature>
<evidence type="ECO:0000256" key="3">
    <source>
        <dbReference type="ARBA" id="ARBA00022989"/>
    </source>
</evidence>
<dbReference type="Gene3D" id="1.20.1250.20">
    <property type="entry name" value="MFS general substrate transporter like domains"/>
    <property type="match status" value="2"/>
</dbReference>
<feature type="compositionally biased region" description="Basic and acidic residues" evidence="5">
    <location>
        <begin position="564"/>
        <end position="577"/>
    </location>
</feature>
<dbReference type="Proteomes" id="UP000799537">
    <property type="component" value="Unassembled WGS sequence"/>
</dbReference>
<feature type="transmembrane region" description="Helical" evidence="6">
    <location>
        <begin position="130"/>
        <end position="149"/>
    </location>
</feature>
<proteinExistence type="predicted"/>
<dbReference type="PROSITE" id="PS50850">
    <property type="entry name" value="MFS"/>
    <property type="match status" value="1"/>
</dbReference>
<feature type="region of interest" description="Disordered" evidence="5">
    <location>
        <begin position="532"/>
        <end position="595"/>
    </location>
</feature>
<dbReference type="InterPro" id="IPR036259">
    <property type="entry name" value="MFS_trans_sf"/>
</dbReference>
<feature type="compositionally biased region" description="Acidic residues" evidence="5">
    <location>
        <begin position="548"/>
        <end position="563"/>
    </location>
</feature>
<dbReference type="AlphaFoldDB" id="A0A6A6C2U8"/>
<evidence type="ECO:0000256" key="5">
    <source>
        <dbReference type="SAM" id="MobiDB-lite"/>
    </source>
</evidence>
<evidence type="ECO:0000256" key="4">
    <source>
        <dbReference type="ARBA" id="ARBA00023136"/>
    </source>
</evidence>
<feature type="transmembrane region" description="Helical" evidence="6">
    <location>
        <begin position="74"/>
        <end position="96"/>
    </location>
</feature>
<gene>
    <name evidence="8" type="ORF">M409DRAFT_59150</name>
</gene>
<dbReference type="Pfam" id="PF07690">
    <property type="entry name" value="MFS_1"/>
    <property type="match status" value="2"/>
</dbReference>
<feature type="domain" description="Major facilitator superfamily (MFS) profile" evidence="7">
    <location>
        <begin position="39"/>
        <end position="530"/>
    </location>
</feature>
<dbReference type="OrthoDB" id="10021397at2759"/>
<evidence type="ECO:0000313" key="8">
    <source>
        <dbReference type="EMBL" id="KAF2161447.1"/>
    </source>
</evidence>
<feature type="region of interest" description="Disordered" evidence="5">
    <location>
        <begin position="1"/>
        <end position="25"/>
    </location>
</feature>
<feature type="transmembrane region" description="Helical" evidence="6">
    <location>
        <begin position="236"/>
        <end position="259"/>
    </location>
</feature>
<feature type="transmembrane region" description="Helical" evidence="6">
    <location>
        <begin position="103"/>
        <end position="124"/>
    </location>
</feature>
<dbReference type="RefSeq" id="XP_033662336.1">
    <property type="nucleotide sequence ID" value="XM_033814106.1"/>
</dbReference>
<feature type="transmembrane region" description="Helical" evidence="6">
    <location>
        <begin position="400"/>
        <end position="423"/>
    </location>
</feature>
<evidence type="ECO:0000259" key="7">
    <source>
        <dbReference type="PROSITE" id="PS50850"/>
    </source>
</evidence>
<organism evidence="8 9">
    <name type="scientific">Zasmidium cellare ATCC 36951</name>
    <dbReference type="NCBI Taxonomy" id="1080233"/>
    <lineage>
        <taxon>Eukaryota</taxon>
        <taxon>Fungi</taxon>
        <taxon>Dikarya</taxon>
        <taxon>Ascomycota</taxon>
        <taxon>Pezizomycotina</taxon>
        <taxon>Dothideomycetes</taxon>
        <taxon>Dothideomycetidae</taxon>
        <taxon>Mycosphaerellales</taxon>
        <taxon>Mycosphaerellaceae</taxon>
        <taxon>Zasmidium</taxon>
    </lineage>
</organism>
<feature type="transmembrane region" description="Helical" evidence="6">
    <location>
        <begin position="444"/>
        <end position="461"/>
    </location>
</feature>
<dbReference type="GO" id="GO:0022857">
    <property type="term" value="F:transmembrane transporter activity"/>
    <property type="evidence" value="ECO:0007669"/>
    <property type="project" value="InterPro"/>
</dbReference>
<feature type="transmembrane region" description="Helical" evidence="6">
    <location>
        <begin position="45"/>
        <end position="68"/>
    </location>
</feature>
<evidence type="ECO:0000256" key="2">
    <source>
        <dbReference type="ARBA" id="ARBA00022692"/>
    </source>
</evidence>
<feature type="transmembrane region" description="Helical" evidence="6">
    <location>
        <begin position="346"/>
        <end position="364"/>
    </location>
</feature>
<dbReference type="GO" id="GO:0005886">
    <property type="term" value="C:plasma membrane"/>
    <property type="evidence" value="ECO:0007669"/>
    <property type="project" value="TreeGrafter"/>
</dbReference>